<evidence type="ECO:0000256" key="14">
    <source>
        <dbReference type="ARBA" id="ARBA00061589"/>
    </source>
</evidence>
<dbReference type="SUPFAM" id="SSF55856">
    <property type="entry name" value="Cytochrome b5-like heme/steroid binding domain"/>
    <property type="match status" value="1"/>
</dbReference>
<dbReference type="InterPro" id="IPR018506">
    <property type="entry name" value="Cyt_B5_heme-BS"/>
</dbReference>
<keyword evidence="17" id="KW-1133">Transmembrane helix</keyword>
<sequence>MSLLGGCEALLSNSPTCQIPLTQSRRDRHRAWKSGFNHAFVTTALLLGVVSVSTVFKTSYTSKFTNPNAEDTTENNAIPFCEVQKHTSADDCWVVINGLVYDMTDFLQLHPGGANAILAKAGRDVSRLFTSLHAPTALDTLPSEYCLGPVDPATLPEEEVNEMTEDDIERVDARESMPHVNDMLLVGDFEHWAEQVLSRVAWAYYRSASDHEISFHENSDALKRYFFRPRILRGTLRGATNTSILGIPVSMPVMISPAAMAKLGHPLGEVNLTRAAGSEGIIQMISTDASCGLEEIFEAKKGDQPLFYQVYLNKDRKQSQVKIQMADRLGAKAIVLTVDVMRQSKRTLDVREKHLANPTPKDFDAQKSSSIFEAKGISESIAGSHDFNLSWKDVDFIRENTQLPIILKGVQCVEDVQLCVDHGVQGVILSNHGGRQADCAPAPIDVLYELRVSRPDLFEQIEIMVDGGFRSGADVVKALALGAKAVGMGRPFLYANGTHGEEGVSRVLQILRQEITNTMSNIGASTVEDLKPEMVRPRGPWVTQPDSLSK</sequence>
<accession>A0A9W8RT18</accession>
<evidence type="ECO:0000259" key="19">
    <source>
        <dbReference type="PROSITE" id="PS51349"/>
    </source>
</evidence>
<evidence type="ECO:0000256" key="5">
    <source>
        <dbReference type="ARBA" id="ARBA00022617"/>
    </source>
</evidence>
<evidence type="ECO:0000256" key="7">
    <source>
        <dbReference type="ARBA" id="ARBA00022643"/>
    </source>
</evidence>
<evidence type="ECO:0000256" key="8">
    <source>
        <dbReference type="ARBA" id="ARBA00022723"/>
    </source>
</evidence>
<dbReference type="PROSITE" id="PS00557">
    <property type="entry name" value="FMN_HYDROXY_ACID_DH_1"/>
    <property type="match status" value="1"/>
</dbReference>
<evidence type="ECO:0000256" key="15">
    <source>
        <dbReference type="ARBA" id="ARBA00066458"/>
    </source>
</evidence>
<dbReference type="Pfam" id="PF01070">
    <property type="entry name" value="FMN_dh"/>
    <property type="match status" value="1"/>
</dbReference>
<dbReference type="InterPro" id="IPR001199">
    <property type="entry name" value="Cyt_B5-like_heme/steroid-bd"/>
</dbReference>
<dbReference type="SUPFAM" id="SSF51395">
    <property type="entry name" value="FMN-linked oxidoreductases"/>
    <property type="match status" value="1"/>
</dbReference>
<dbReference type="InterPro" id="IPR037458">
    <property type="entry name" value="L-MDH/L-LDH_FMN-bd"/>
</dbReference>
<dbReference type="SMART" id="SM01117">
    <property type="entry name" value="Cyt-b5"/>
    <property type="match status" value="1"/>
</dbReference>
<dbReference type="Gene3D" id="3.20.20.70">
    <property type="entry name" value="Aldolase class I"/>
    <property type="match status" value="1"/>
</dbReference>
<dbReference type="FunFam" id="3.20.20.70:FF:000062">
    <property type="entry name" value="Cytochrome b2, mitochondrial, putative"/>
    <property type="match status" value="1"/>
</dbReference>
<dbReference type="InterPro" id="IPR013785">
    <property type="entry name" value="Aldolase_TIM"/>
</dbReference>
<feature type="domain" description="FMN hydroxy acid dehydrogenase" evidence="19">
    <location>
        <begin position="178"/>
        <end position="540"/>
    </location>
</feature>
<dbReference type="GO" id="GO:0006089">
    <property type="term" value="P:lactate metabolic process"/>
    <property type="evidence" value="ECO:0007669"/>
    <property type="project" value="TreeGrafter"/>
</dbReference>
<comment type="similarity">
    <text evidence="14">In the N-terminal section; belongs to the cytochrome b5 family.</text>
</comment>
<dbReference type="GO" id="GO:0046872">
    <property type="term" value="F:metal ion binding"/>
    <property type="evidence" value="ECO:0007669"/>
    <property type="project" value="UniProtKB-KW"/>
</dbReference>
<evidence type="ECO:0000259" key="18">
    <source>
        <dbReference type="PROSITE" id="PS50255"/>
    </source>
</evidence>
<evidence type="ECO:0000256" key="2">
    <source>
        <dbReference type="ARBA" id="ARBA00001970"/>
    </source>
</evidence>
<dbReference type="PROSITE" id="PS00191">
    <property type="entry name" value="CYTOCHROME_B5_1"/>
    <property type="match status" value="1"/>
</dbReference>
<evidence type="ECO:0000256" key="9">
    <source>
        <dbReference type="ARBA" id="ARBA00023002"/>
    </source>
</evidence>
<evidence type="ECO:0000256" key="12">
    <source>
        <dbReference type="ARBA" id="ARBA00052399"/>
    </source>
</evidence>
<keyword evidence="5" id="KW-0349">Heme</keyword>
<comment type="subunit">
    <text evidence="4">Homotetramer.</text>
</comment>
<keyword evidence="7" id="KW-0288">FMN</keyword>
<dbReference type="Proteomes" id="UP001152049">
    <property type="component" value="Unassembled WGS sequence"/>
</dbReference>
<evidence type="ECO:0000256" key="16">
    <source>
        <dbReference type="ARBA" id="ARBA00068515"/>
    </source>
</evidence>
<evidence type="ECO:0000256" key="17">
    <source>
        <dbReference type="SAM" id="Phobius"/>
    </source>
</evidence>
<dbReference type="PROSITE" id="PS51349">
    <property type="entry name" value="FMN_HYDROXY_ACID_DH_2"/>
    <property type="match status" value="1"/>
</dbReference>
<dbReference type="InterPro" id="IPR037396">
    <property type="entry name" value="FMN_HAD"/>
</dbReference>
<dbReference type="GO" id="GO:0020037">
    <property type="term" value="F:heme binding"/>
    <property type="evidence" value="ECO:0007669"/>
    <property type="project" value="InterPro"/>
</dbReference>
<keyword evidence="9" id="KW-0560">Oxidoreductase</keyword>
<comment type="cofactor">
    <cofactor evidence="1">
        <name>FMN</name>
        <dbReference type="ChEBI" id="CHEBI:58210"/>
    </cofactor>
</comment>
<comment type="subcellular location">
    <subcellularLocation>
        <location evidence="3">Mitochondrion intermembrane space</location>
    </subcellularLocation>
</comment>
<dbReference type="EMBL" id="JAOQAZ010000029">
    <property type="protein sequence ID" value="KAJ4250907.1"/>
    <property type="molecule type" value="Genomic_DNA"/>
</dbReference>
<dbReference type="CDD" id="cd02922">
    <property type="entry name" value="FCB2_FMN"/>
    <property type="match status" value="1"/>
</dbReference>
<evidence type="ECO:0000256" key="13">
    <source>
        <dbReference type="ARBA" id="ARBA00061137"/>
    </source>
</evidence>
<name>A0A9W8RT18_9HYPO</name>
<dbReference type="InterPro" id="IPR036400">
    <property type="entry name" value="Cyt_B5-like_heme/steroid_sf"/>
</dbReference>
<keyword evidence="17" id="KW-0812">Transmembrane</keyword>
<organism evidence="20 21">
    <name type="scientific">Fusarium torreyae</name>
    <dbReference type="NCBI Taxonomy" id="1237075"/>
    <lineage>
        <taxon>Eukaryota</taxon>
        <taxon>Fungi</taxon>
        <taxon>Dikarya</taxon>
        <taxon>Ascomycota</taxon>
        <taxon>Pezizomycotina</taxon>
        <taxon>Sordariomycetes</taxon>
        <taxon>Hypocreomycetidae</taxon>
        <taxon>Hypocreales</taxon>
        <taxon>Nectriaceae</taxon>
        <taxon>Fusarium</taxon>
    </lineage>
</organism>
<feature type="domain" description="Cytochrome b5 heme-binding" evidence="18">
    <location>
        <begin position="75"/>
        <end position="151"/>
    </location>
</feature>
<keyword evidence="17" id="KW-0472">Membrane</keyword>
<comment type="caution">
    <text evidence="20">The sequence shown here is derived from an EMBL/GenBank/DDBJ whole genome shotgun (WGS) entry which is preliminary data.</text>
</comment>
<keyword evidence="11" id="KW-0496">Mitochondrion</keyword>
<evidence type="ECO:0000256" key="1">
    <source>
        <dbReference type="ARBA" id="ARBA00001917"/>
    </source>
</evidence>
<feature type="transmembrane region" description="Helical" evidence="17">
    <location>
        <begin position="35"/>
        <end position="56"/>
    </location>
</feature>
<dbReference type="GO" id="GO:0004460">
    <property type="term" value="F:L-lactate dehydrogenase (cytochrome) activity"/>
    <property type="evidence" value="ECO:0007669"/>
    <property type="project" value="UniProtKB-EC"/>
</dbReference>
<dbReference type="Gene3D" id="3.10.120.10">
    <property type="entry name" value="Cytochrome b5-like heme/steroid binding domain"/>
    <property type="match status" value="1"/>
</dbReference>
<evidence type="ECO:0000313" key="21">
    <source>
        <dbReference type="Proteomes" id="UP001152049"/>
    </source>
</evidence>
<dbReference type="Pfam" id="PF00173">
    <property type="entry name" value="Cyt-b5"/>
    <property type="match status" value="1"/>
</dbReference>
<dbReference type="InterPro" id="IPR000262">
    <property type="entry name" value="FMN-dep_DH"/>
</dbReference>
<dbReference type="GO" id="GO:0005758">
    <property type="term" value="C:mitochondrial intermembrane space"/>
    <property type="evidence" value="ECO:0007669"/>
    <property type="project" value="UniProtKB-SubCell"/>
</dbReference>
<keyword evidence="10" id="KW-0408">Iron</keyword>
<keyword evidence="8" id="KW-0479">Metal-binding</keyword>
<evidence type="ECO:0000256" key="11">
    <source>
        <dbReference type="ARBA" id="ARBA00023128"/>
    </source>
</evidence>
<comment type="cofactor">
    <cofactor evidence="2">
        <name>heme b</name>
        <dbReference type="ChEBI" id="CHEBI:60344"/>
    </cofactor>
</comment>
<gene>
    <name evidence="20" type="ORF">NW762_011557</name>
</gene>
<dbReference type="OrthoDB" id="1925334at2759"/>
<dbReference type="PROSITE" id="PS50255">
    <property type="entry name" value="CYTOCHROME_B5_2"/>
    <property type="match status" value="1"/>
</dbReference>
<keyword evidence="21" id="KW-1185">Reference proteome</keyword>
<evidence type="ECO:0000313" key="20">
    <source>
        <dbReference type="EMBL" id="KAJ4250907.1"/>
    </source>
</evidence>
<dbReference type="InterPro" id="IPR008259">
    <property type="entry name" value="FMN_hydac_DH_AS"/>
</dbReference>
<evidence type="ECO:0000256" key="4">
    <source>
        <dbReference type="ARBA" id="ARBA00011881"/>
    </source>
</evidence>
<dbReference type="EC" id="1.1.2.3" evidence="15"/>
<reference evidence="20" key="1">
    <citation type="submission" date="2022-09" db="EMBL/GenBank/DDBJ databases">
        <title>Fusarium specimens isolated from Avocado Roots.</title>
        <authorList>
            <person name="Stajich J."/>
            <person name="Roper C."/>
            <person name="Heimlech-Rivalta G."/>
        </authorList>
    </citation>
    <scope>NUCLEOTIDE SEQUENCE</scope>
    <source>
        <strain evidence="20">CF00136</strain>
    </source>
</reference>
<evidence type="ECO:0000256" key="3">
    <source>
        <dbReference type="ARBA" id="ARBA00004569"/>
    </source>
</evidence>
<evidence type="ECO:0000256" key="6">
    <source>
        <dbReference type="ARBA" id="ARBA00022630"/>
    </source>
</evidence>
<proteinExistence type="inferred from homology"/>
<comment type="similarity">
    <text evidence="13">In the C-terminal section; belongs to the FMN-dependent alpha-hydroxy acid dehydrogenase family.</text>
</comment>
<protein>
    <recommendedName>
        <fullName evidence="16">L-lactate dehydrogenase (cytochrome)</fullName>
        <ecNumber evidence="15">1.1.2.3</ecNumber>
    </recommendedName>
</protein>
<dbReference type="PANTHER" id="PTHR10578:SF101">
    <property type="entry name" value="L-LACTATE DEHYDROGENASE (CYTOCHROME B2)"/>
    <property type="match status" value="1"/>
</dbReference>
<dbReference type="AlphaFoldDB" id="A0A9W8RT18"/>
<keyword evidence="6" id="KW-0285">Flavoprotein</keyword>
<dbReference type="PRINTS" id="PR00363">
    <property type="entry name" value="CYTOCHROMEB5"/>
</dbReference>
<comment type="catalytic activity">
    <reaction evidence="12">
        <text>(S)-lactate + 2 Fe(III)-[cytochrome c] = 2 Fe(II)-[cytochrome c] + pyruvate + 2 H(+)</text>
        <dbReference type="Rhea" id="RHEA:19909"/>
        <dbReference type="Rhea" id="RHEA-COMP:10350"/>
        <dbReference type="Rhea" id="RHEA-COMP:14399"/>
        <dbReference type="ChEBI" id="CHEBI:15361"/>
        <dbReference type="ChEBI" id="CHEBI:15378"/>
        <dbReference type="ChEBI" id="CHEBI:16651"/>
        <dbReference type="ChEBI" id="CHEBI:29033"/>
        <dbReference type="ChEBI" id="CHEBI:29034"/>
        <dbReference type="EC" id="1.1.2.3"/>
    </reaction>
    <physiologicalReaction direction="left-to-right" evidence="12">
        <dbReference type="Rhea" id="RHEA:19910"/>
    </physiologicalReaction>
</comment>
<dbReference type="PANTHER" id="PTHR10578">
    <property type="entry name" value="S -2-HYDROXY-ACID OXIDASE-RELATED"/>
    <property type="match status" value="1"/>
</dbReference>
<evidence type="ECO:0000256" key="10">
    <source>
        <dbReference type="ARBA" id="ARBA00023004"/>
    </source>
</evidence>